<dbReference type="GO" id="GO:0042597">
    <property type="term" value="C:periplasmic space"/>
    <property type="evidence" value="ECO:0007669"/>
    <property type="project" value="UniProtKB-SubCell"/>
</dbReference>
<dbReference type="InterPro" id="IPR012480">
    <property type="entry name" value="Hepar_II_III_C"/>
</dbReference>
<evidence type="ECO:0000256" key="4">
    <source>
        <dbReference type="ARBA" id="ARBA00023239"/>
    </source>
</evidence>
<gene>
    <name evidence="6" type="ORF">GCM10016234_35610</name>
</gene>
<evidence type="ECO:0000256" key="1">
    <source>
        <dbReference type="ARBA" id="ARBA00004418"/>
    </source>
</evidence>
<keyword evidence="7" id="KW-1185">Reference proteome</keyword>
<dbReference type="AlphaFoldDB" id="A0A8J3DXU4"/>
<name>A0A8J3DXU4_9HYPH</name>
<dbReference type="Pfam" id="PF07940">
    <property type="entry name" value="Hepar_II_III_C"/>
    <property type="match status" value="1"/>
</dbReference>
<keyword evidence="4" id="KW-0456">Lyase</keyword>
<reference evidence="6" key="1">
    <citation type="journal article" date="2014" name="Int. J. Syst. Evol. Microbiol.">
        <title>Complete genome sequence of Corynebacterium casei LMG S-19264T (=DSM 44701T), isolated from a smear-ripened cheese.</title>
        <authorList>
            <consortium name="US DOE Joint Genome Institute (JGI-PGF)"/>
            <person name="Walter F."/>
            <person name="Albersmeier A."/>
            <person name="Kalinowski J."/>
            <person name="Ruckert C."/>
        </authorList>
    </citation>
    <scope>NUCLEOTIDE SEQUENCE</scope>
    <source>
        <strain evidence="6">KCTC 42249</strain>
    </source>
</reference>
<organism evidence="6 7">
    <name type="scientific">Tianweitania populi</name>
    <dbReference type="NCBI Taxonomy" id="1607949"/>
    <lineage>
        <taxon>Bacteria</taxon>
        <taxon>Pseudomonadati</taxon>
        <taxon>Pseudomonadota</taxon>
        <taxon>Alphaproteobacteria</taxon>
        <taxon>Hyphomicrobiales</taxon>
        <taxon>Phyllobacteriaceae</taxon>
        <taxon>Tianweitania</taxon>
    </lineage>
</organism>
<feature type="domain" description="Heparinase II/III-like C-terminal" evidence="5">
    <location>
        <begin position="386"/>
        <end position="619"/>
    </location>
</feature>
<dbReference type="PANTHER" id="PTHR39210:SF1">
    <property type="entry name" value="HEPARIN-SULFATE LYASE"/>
    <property type="match status" value="1"/>
</dbReference>
<reference evidence="6" key="2">
    <citation type="submission" date="2020-09" db="EMBL/GenBank/DDBJ databases">
        <authorList>
            <person name="Sun Q."/>
            <person name="Kim S."/>
        </authorList>
    </citation>
    <scope>NUCLEOTIDE SEQUENCE</scope>
    <source>
        <strain evidence="6">KCTC 42249</strain>
    </source>
</reference>
<evidence type="ECO:0000256" key="2">
    <source>
        <dbReference type="ARBA" id="ARBA00022729"/>
    </source>
</evidence>
<dbReference type="Gene3D" id="2.70.98.70">
    <property type="match status" value="1"/>
</dbReference>
<keyword evidence="2" id="KW-0732">Signal</keyword>
<evidence type="ECO:0000313" key="7">
    <source>
        <dbReference type="Proteomes" id="UP000630142"/>
    </source>
</evidence>
<dbReference type="Proteomes" id="UP000630142">
    <property type="component" value="Unassembled WGS sequence"/>
</dbReference>
<dbReference type="RefSeq" id="WP_189506594.1">
    <property type="nucleotide sequence ID" value="NZ_BMZQ01000004.1"/>
</dbReference>
<dbReference type="Gene3D" id="1.50.10.100">
    <property type="entry name" value="Chondroitin AC/alginate lyase"/>
    <property type="match status" value="1"/>
</dbReference>
<comment type="subcellular location">
    <subcellularLocation>
        <location evidence="1">Periplasm</location>
    </subcellularLocation>
</comment>
<dbReference type="InterPro" id="IPR008929">
    <property type="entry name" value="Chondroitin_lyas"/>
</dbReference>
<evidence type="ECO:0000259" key="5">
    <source>
        <dbReference type="Pfam" id="PF07940"/>
    </source>
</evidence>
<keyword evidence="3" id="KW-0574">Periplasm</keyword>
<sequence>MKLGWYLKRLRNMEPAEVLHRLKEHQRKIVSRRRDDGWHRYPTAPLHPVFLSLRDALLAASSEQRQGIANAAEQTLQGRYSALGRDWPKRDTERLFPADFWRLDPVTDKLWAGAETHTFAVDYRQAGTFGDIKYVWEANRLQVLPVQAAHLVLSGDARARRAIQTAVESWHAANPPFRGVAWASGIEVALRAISLIITLDLVGDELDGETLKQIGAILVASAYWLQRFPSRFSSANNHLVAELAGEFLIGLSLGRKVDHLRHALIAETTKQILPDGLAAEQSPTYGAFTAELILLCAAASQAAGTPFPASATQRLAAFADAAAWLPRGVSYGDDDEGRALTLGGEEDYVPSVASAIHGFLQQPGLTTSPQDFRAIIFGRPSHAMPQPTGLKTFYQGGLSIWRGDINGRLVELTFDHGPLGYLSIAAHGHADGLAITLFVDGEPVLVDPGTYLYGSGGEWRDWFRSTPAHNTLNIEKTSQSVMSGKFNWSHKAAANLTDARPEPDWSLCAHHDGYKNRFGAVHQRRVERCAEGIQVRDRLLGTACNAEIVFQLAEGLTTHQTGNRMTVFRAGEPIVSLDLPDGAIESRAGGDHPGEGGWVSQRFGERQPADRIAWRGKVDDAGVVSLIKIVAPDNGVNEA</sequence>
<proteinExistence type="predicted"/>
<evidence type="ECO:0000313" key="6">
    <source>
        <dbReference type="EMBL" id="GHD21873.1"/>
    </source>
</evidence>
<dbReference type="SUPFAM" id="SSF48230">
    <property type="entry name" value="Chondroitin AC/alginate lyase"/>
    <property type="match status" value="1"/>
</dbReference>
<comment type="caution">
    <text evidence="6">The sequence shown here is derived from an EMBL/GenBank/DDBJ whole genome shotgun (WGS) entry which is preliminary data.</text>
</comment>
<dbReference type="GO" id="GO:0016829">
    <property type="term" value="F:lyase activity"/>
    <property type="evidence" value="ECO:0007669"/>
    <property type="project" value="UniProtKB-KW"/>
</dbReference>
<dbReference type="PANTHER" id="PTHR39210">
    <property type="entry name" value="HEPARIN-SULFATE LYASE"/>
    <property type="match status" value="1"/>
</dbReference>
<accession>A0A8J3DXU4</accession>
<protein>
    <recommendedName>
        <fullName evidence="5">Heparinase II/III-like C-terminal domain-containing protein</fullName>
    </recommendedName>
</protein>
<dbReference type="EMBL" id="BMZQ01000004">
    <property type="protein sequence ID" value="GHD21873.1"/>
    <property type="molecule type" value="Genomic_DNA"/>
</dbReference>
<evidence type="ECO:0000256" key="3">
    <source>
        <dbReference type="ARBA" id="ARBA00022764"/>
    </source>
</evidence>